<dbReference type="InterPro" id="IPR004576">
    <property type="entry name" value="Mfd"/>
</dbReference>
<dbReference type="CDD" id="cd17991">
    <property type="entry name" value="DEXHc_TRCF"/>
    <property type="match status" value="1"/>
</dbReference>
<dbReference type="GO" id="GO:0005737">
    <property type="term" value="C:cytoplasm"/>
    <property type="evidence" value="ECO:0007669"/>
    <property type="project" value="UniProtKB-SubCell"/>
</dbReference>
<dbReference type="Pfam" id="PF00270">
    <property type="entry name" value="DEAD"/>
    <property type="match status" value="1"/>
</dbReference>
<dbReference type="FunFam" id="3.40.50.300:FF:000546">
    <property type="entry name" value="Transcription-repair-coupling factor"/>
    <property type="match status" value="1"/>
</dbReference>
<feature type="domain" description="Helicase ATP-binding" evidence="10">
    <location>
        <begin position="621"/>
        <end position="782"/>
    </location>
</feature>
<dbReference type="InterPro" id="IPR041471">
    <property type="entry name" value="UvrB_inter"/>
</dbReference>
<dbReference type="AlphaFoldDB" id="A0A6J5YB27"/>
<dbReference type="Gene3D" id="3.40.50.11180">
    <property type="match status" value="1"/>
</dbReference>
<dbReference type="PANTHER" id="PTHR47964:SF1">
    <property type="entry name" value="ATP-DEPENDENT DNA HELICASE HOMOLOG RECG, CHLOROPLASTIC"/>
    <property type="match status" value="1"/>
</dbReference>
<dbReference type="GO" id="GO:0005524">
    <property type="term" value="F:ATP binding"/>
    <property type="evidence" value="ECO:0007669"/>
    <property type="project" value="UniProtKB-KW"/>
</dbReference>
<dbReference type="SUPFAM" id="SSF141259">
    <property type="entry name" value="CarD-like"/>
    <property type="match status" value="1"/>
</dbReference>
<evidence type="ECO:0000259" key="11">
    <source>
        <dbReference type="PROSITE" id="PS51194"/>
    </source>
</evidence>
<keyword evidence="5" id="KW-0378">Hydrolase</keyword>
<organism evidence="12">
    <name type="scientific">freshwater metagenome</name>
    <dbReference type="NCBI Taxonomy" id="449393"/>
    <lineage>
        <taxon>unclassified sequences</taxon>
        <taxon>metagenomes</taxon>
        <taxon>ecological metagenomes</taxon>
    </lineage>
</organism>
<evidence type="ECO:0000256" key="1">
    <source>
        <dbReference type="ARBA" id="ARBA00004496"/>
    </source>
</evidence>
<protein>
    <submittedName>
        <fullName evidence="12">Unannotated protein</fullName>
    </submittedName>
</protein>
<dbReference type="InterPro" id="IPR005118">
    <property type="entry name" value="TRCF_C"/>
</dbReference>
<dbReference type="InterPro" id="IPR047112">
    <property type="entry name" value="RecG/Mfd"/>
</dbReference>
<keyword evidence="7" id="KW-0067">ATP-binding</keyword>
<sequence length="1159" mass="128249">MSLFELPQLLADEPGLTAVLGRRDAVLVVPEPARAIAIAAIVDRSERRPVVVAVPTTGEAERLAHDLEVFLGADEVELFPAWETLPFERVSPAVETMGRRLRTMWRLREPARTPAVVVASVRALVQRLGPHVADVEPIVVGVGDQLDPTALIESLVSMGYRREHQVEHRGEVAVRGSIVDVFPSTADVPVRIDLWGDEIDRLTEFSVVDQRATIERAEVEIFPCRELLPTEEVRSRASELLVSQPWGREQWDRLAEGQMFDGMESWLPWLVHDGDDGTLDGAEVLFDLIDADAQVLLIEPRRMRDRAADILSEEEDLARSLSRTWGVDVEADFPQLHVPFDRLLVRTNAPAWSITNLPEGPDVASVQATGWDPVVGEGSTLIAQLTRLLADGYRIVVAADGSGSADRIVTLLGDQGLLFEFDERRRSDLTAPGGRVVVAPIERGFLLPEVKLAVLGESDITGRRRAHRRARPRRAAAAQGYFDDLRTGDFVVHHQHGVARFAGMVKRTIGGVERDYLLLEYRGDDKLYVPSDQIDAVRHFTGGDSPSLSRLGGGEWQKSKARVRAAVTEIAQELVVLYQKRIHEPGHAFAIDTPWQRELEDAFPYEPTPDQRTAIDEVKSDMEAPVPMDRLVCGDVGFGKTEVAIRAVFKAVQDGKQAAVLVPTTLLAQQHMQTFSDRFAGYPVRVEMLSRFLTTAQARKVIEGLGSGDVDVVIGTHRLLSAELEFKDLGLLVVDEEQRFGVNHKEAIKNLRVGVDVLTLTATPIPRTLEMSLTGIRDLTLLNTPPSARQPILTYVGEYDERAVAESIRRELLREGQVFFVHNRVQDIERVASQLRELVPEARVAVAHGQMDEGTLEKVVLDFWEGQFDVLVCTTIIESGIDMPTVNTLVVDRADLLGLGQLHQLRGRVGRSGSRAYAYLFFPQDRVLSEDAYERLKTIGEATELGSGFRIAMRDLEIRGAGNLLGTGQSGHIAAVGYDLYCEMVTEAVAELKGEPIDEPSEIKIEVPLDANLPLEYVEREESRLEAYRRLAGVVSLQEVEDIRAEWEDRYGPVPEAAQALLTVARLRAECVRTGVREVTVTKGSGFGGPKVVARISPIALPTSKTIRLERLYRGSIYKSEIGQLQLALRSTATVVDDVLAALTDLLPPGDYDPANRRG</sequence>
<dbReference type="Gene3D" id="3.30.2060.10">
    <property type="entry name" value="Penicillin-binding protein 1b domain"/>
    <property type="match status" value="1"/>
</dbReference>
<evidence type="ECO:0000256" key="8">
    <source>
        <dbReference type="ARBA" id="ARBA00023125"/>
    </source>
</evidence>
<dbReference type="EMBL" id="CAEMXZ010000040">
    <property type="protein sequence ID" value="CAB4323370.1"/>
    <property type="molecule type" value="Genomic_DNA"/>
</dbReference>
<keyword evidence="4" id="KW-0227">DNA damage</keyword>
<gene>
    <name evidence="12" type="ORF">UFOPK1392_01125</name>
</gene>
<evidence type="ECO:0000313" key="12">
    <source>
        <dbReference type="EMBL" id="CAB4323370.1"/>
    </source>
</evidence>
<accession>A0A6J5YB27</accession>
<dbReference type="PANTHER" id="PTHR47964">
    <property type="entry name" value="ATP-DEPENDENT DNA HELICASE HOMOLOG RECG, CHLOROPLASTIC"/>
    <property type="match status" value="1"/>
</dbReference>
<proteinExistence type="inferred from homology"/>
<keyword evidence="9" id="KW-0234">DNA repair</keyword>
<name>A0A6J5YB27_9ZZZZ</name>
<dbReference type="SMART" id="SM00490">
    <property type="entry name" value="HELICc"/>
    <property type="match status" value="1"/>
</dbReference>
<dbReference type="SUPFAM" id="SSF143517">
    <property type="entry name" value="TRCF domain-like"/>
    <property type="match status" value="1"/>
</dbReference>
<dbReference type="SUPFAM" id="SSF52540">
    <property type="entry name" value="P-loop containing nucleoside triphosphate hydrolases"/>
    <property type="match status" value="4"/>
</dbReference>
<keyword evidence="8" id="KW-0238">DNA-binding</keyword>
<evidence type="ECO:0000256" key="3">
    <source>
        <dbReference type="ARBA" id="ARBA00022741"/>
    </source>
</evidence>
<dbReference type="GO" id="GO:0016787">
    <property type="term" value="F:hydrolase activity"/>
    <property type="evidence" value="ECO:0007669"/>
    <property type="project" value="UniProtKB-KW"/>
</dbReference>
<keyword evidence="2" id="KW-0963">Cytoplasm</keyword>
<dbReference type="GO" id="GO:0003678">
    <property type="term" value="F:DNA helicase activity"/>
    <property type="evidence" value="ECO:0007669"/>
    <property type="project" value="TreeGrafter"/>
</dbReference>
<dbReference type="Pfam" id="PF02559">
    <property type="entry name" value="CarD_TRCF_RID"/>
    <property type="match status" value="1"/>
</dbReference>
<evidence type="ECO:0000259" key="10">
    <source>
        <dbReference type="PROSITE" id="PS51192"/>
    </source>
</evidence>
<dbReference type="Gene3D" id="2.40.10.170">
    <property type="match status" value="1"/>
</dbReference>
<evidence type="ECO:0000256" key="6">
    <source>
        <dbReference type="ARBA" id="ARBA00022806"/>
    </source>
</evidence>
<dbReference type="InterPro" id="IPR036101">
    <property type="entry name" value="CarD-like/TRCF_RID_sf"/>
</dbReference>
<feature type="domain" description="Helicase C-terminal" evidence="11">
    <location>
        <begin position="807"/>
        <end position="957"/>
    </location>
</feature>
<dbReference type="Pfam" id="PF17757">
    <property type="entry name" value="UvrB_inter"/>
    <property type="match status" value="1"/>
</dbReference>
<comment type="subcellular location">
    <subcellularLocation>
        <location evidence="1">Cytoplasm</location>
    </subcellularLocation>
</comment>
<dbReference type="InterPro" id="IPR027417">
    <property type="entry name" value="P-loop_NTPase"/>
</dbReference>
<dbReference type="InterPro" id="IPR001650">
    <property type="entry name" value="Helicase_C-like"/>
</dbReference>
<dbReference type="SMART" id="SM00982">
    <property type="entry name" value="TRCF"/>
    <property type="match status" value="1"/>
</dbReference>
<reference evidence="12" key="1">
    <citation type="submission" date="2020-05" db="EMBL/GenBank/DDBJ databases">
        <authorList>
            <person name="Chiriac C."/>
            <person name="Salcher M."/>
            <person name="Ghai R."/>
            <person name="Kavagutti S V."/>
        </authorList>
    </citation>
    <scope>NUCLEOTIDE SEQUENCE</scope>
</reference>
<dbReference type="Gene3D" id="3.90.1150.50">
    <property type="entry name" value="Transcription-repair-coupling factor, D7 domain"/>
    <property type="match status" value="1"/>
</dbReference>
<dbReference type="InterPro" id="IPR037235">
    <property type="entry name" value="TRCF-like_C_D7"/>
</dbReference>
<dbReference type="GO" id="GO:0003684">
    <property type="term" value="F:damaged DNA binding"/>
    <property type="evidence" value="ECO:0007669"/>
    <property type="project" value="InterPro"/>
</dbReference>
<dbReference type="Pfam" id="PF00271">
    <property type="entry name" value="Helicase_C"/>
    <property type="match status" value="1"/>
</dbReference>
<dbReference type="InterPro" id="IPR014001">
    <property type="entry name" value="Helicase_ATP-bd"/>
</dbReference>
<evidence type="ECO:0000256" key="9">
    <source>
        <dbReference type="ARBA" id="ARBA00023204"/>
    </source>
</evidence>
<dbReference type="InterPro" id="IPR011545">
    <property type="entry name" value="DEAD/DEAH_box_helicase_dom"/>
</dbReference>
<dbReference type="SMART" id="SM01058">
    <property type="entry name" value="CarD_TRCF"/>
    <property type="match status" value="1"/>
</dbReference>
<dbReference type="PROSITE" id="PS51194">
    <property type="entry name" value="HELICASE_CTER"/>
    <property type="match status" value="1"/>
</dbReference>
<keyword evidence="6" id="KW-0347">Helicase</keyword>
<dbReference type="Gene3D" id="3.40.50.300">
    <property type="entry name" value="P-loop containing nucleotide triphosphate hydrolases"/>
    <property type="match status" value="2"/>
</dbReference>
<dbReference type="NCBIfam" id="TIGR00580">
    <property type="entry name" value="mfd"/>
    <property type="match status" value="1"/>
</dbReference>
<keyword evidence="3" id="KW-0547">Nucleotide-binding</keyword>
<evidence type="ECO:0000256" key="7">
    <source>
        <dbReference type="ARBA" id="ARBA00022840"/>
    </source>
</evidence>
<evidence type="ECO:0000256" key="2">
    <source>
        <dbReference type="ARBA" id="ARBA00022490"/>
    </source>
</evidence>
<dbReference type="HAMAP" id="MF_00969">
    <property type="entry name" value="TRCF"/>
    <property type="match status" value="1"/>
</dbReference>
<dbReference type="InterPro" id="IPR003711">
    <property type="entry name" value="CarD-like/TRCF_RID"/>
</dbReference>
<dbReference type="PROSITE" id="PS51192">
    <property type="entry name" value="HELICASE_ATP_BIND_1"/>
    <property type="match status" value="1"/>
</dbReference>
<dbReference type="GO" id="GO:0006281">
    <property type="term" value="P:DNA repair"/>
    <property type="evidence" value="ECO:0007669"/>
    <property type="project" value="UniProtKB-KW"/>
</dbReference>
<dbReference type="Pfam" id="PF03461">
    <property type="entry name" value="TRCF"/>
    <property type="match status" value="1"/>
</dbReference>
<evidence type="ECO:0000256" key="5">
    <source>
        <dbReference type="ARBA" id="ARBA00022801"/>
    </source>
</evidence>
<dbReference type="SMART" id="SM00487">
    <property type="entry name" value="DEXDc"/>
    <property type="match status" value="1"/>
</dbReference>
<evidence type="ECO:0000256" key="4">
    <source>
        <dbReference type="ARBA" id="ARBA00022763"/>
    </source>
</evidence>